<evidence type="ECO:0000259" key="9">
    <source>
        <dbReference type="SMART" id="SM01372"/>
    </source>
</evidence>
<evidence type="ECO:0000256" key="4">
    <source>
        <dbReference type="ARBA" id="ARBA00023125"/>
    </source>
</evidence>
<reference evidence="10 11" key="1">
    <citation type="submission" date="2023-03" db="EMBL/GenBank/DDBJ databases">
        <title>Genome sequence of Lichtheimia ornata CBS 291.66.</title>
        <authorList>
            <person name="Mohabir J.T."/>
            <person name="Shea T.P."/>
            <person name="Kurbessoian T."/>
            <person name="Berby B."/>
            <person name="Fontaine J."/>
            <person name="Livny J."/>
            <person name="Gnirke A."/>
            <person name="Stajich J.E."/>
            <person name="Cuomo C.A."/>
        </authorList>
    </citation>
    <scope>NUCLEOTIDE SEQUENCE [LARGE SCALE GENOMIC DNA]</scope>
    <source>
        <strain evidence="10">CBS 291.66</strain>
    </source>
</reference>
<dbReference type="Pfam" id="PF02319">
    <property type="entry name" value="WHD_E2F_TDP"/>
    <property type="match status" value="1"/>
</dbReference>
<keyword evidence="4 7" id="KW-0238">DNA-binding</keyword>
<dbReference type="Gene3D" id="1.10.10.10">
    <property type="entry name" value="Winged helix-like DNA-binding domain superfamily/Winged helix DNA-binding domain"/>
    <property type="match status" value="1"/>
</dbReference>
<accession>A0AAD7XV57</accession>
<evidence type="ECO:0000256" key="3">
    <source>
        <dbReference type="ARBA" id="ARBA00023015"/>
    </source>
</evidence>
<evidence type="ECO:0000256" key="2">
    <source>
        <dbReference type="ARBA" id="ARBA00010940"/>
    </source>
</evidence>
<evidence type="ECO:0000256" key="7">
    <source>
        <dbReference type="RuleBase" id="RU003796"/>
    </source>
</evidence>
<keyword evidence="6 7" id="KW-0539">Nucleus</keyword>
<keyword evidence="5 7" id="KW-0804">Transcription</keyword>
<proteinExistence type="inferred from homology"/>
<evidence type="ECO:0000256" key="6">
    <source>
        <dbReference type="ARBA" id="ARBA00023242"/>
    </source>
</evidence>
<dbReference type="InterPro" id="IPR037241">
    <property type="entry name" value="E2F-DP_heterodim"/>
</dbReference>
<feature type="region of interest" description="Disordered" evidence="8">
    <location>
        <begin position="331"/>
        <end position="358"/>
    </location>
</feature>
<dbReference type="RefSeq" id="XP_058339102.1">
    <property type="nucleotide sequence ID" value="XM_058490119.1"/>
</dbReference>
<evidence type="ECO:0000256" key="8">
    <source>
        <dbReference type="SAM" id="MobiDB-lite"/>
    </source>
</evidence>
<comment type="caution">
    <text evidence="10">The sequence shown here is derived from an EMBL/GenBank/DDBJ whole genome shotgun (WGS) entry which is preliminary data.</text>
</comment>
<dbReference type="AlphaFoldDB" id="A0AAD7XV57"/>
<dbReference type="GO" id="GO:0000981">
    <property type="term" value="F:DNA-binding transcription factor activity, RNA polymerase II-specific"/>
    <property type="evidence" value="ECO:0007669"/>
    <property type="project" value="TreeGrafter"/>
</dbReference>
<evidence type="ECO:0000313" key="10">
    <source>
        <dbReference type="EMBL" id="KAJ8654188.1"/>
    </source>
</evidence>
<organism evidence="10 11">
    <name type="scientific">Lichtheimia ornata</name>
    <dbReference type="NCBI Taxonomy" id="688661"/>
    <lineage>
        <taxon>Eukaryota</taxon>
        <taxon>Fungi</taxon>
        <taxon>Fungi incertae sedis</taxon>
        <taxon>Mucoromycota</taxon>
        <taxon>Mucoromycotina</taxon>
        <taxon>Mucoromycetes</taxon>
        <taxon>Mucorales</taxon>
        <taxon>Lichtheimiaceae</taxon>
        <taxon>Lichtheimia</taxon>
    </lineage>
</organism>
<dbReference type="GO" id="GO:0005634">
    <property type="term" value="C:nucleus"/>
    <property type="evidence" value="ECO:0007669"/>
    <property type="project" value="UniProtKB-SubCell"/>
</dbReference>
<feature type="compositionally biased region" description="Low complexity" evidence="8">
    <location>
        <begin position="133"/>
        <end position="171"/>
    </location>
</feature>
<sequence>MASPTSSTSSAFLPWIIQPQATRPFPTVVKPTATVPLPVKLPALFKVDTPSSTSCCYATIPPHGHDSAPDEAAVGSTNYRNEDVHLYVDEDASSITALRPIIQHASSSSPESQSLPSIQDLNIIDDANTITTSSPPLSCASSSSRSNSLSSWSPRSFDSSSPSSRKGSIASLLNASDSELRMDTPTRDELPISGSSSSSSKRGRPIATSTKRKRAASSAAVDDDDEETTSTPKSLNTQKPNCAGGSVTKGLRHFSKLVSDKVAERGVTTYNEVADELAADIRASKKQRHGYDQKNIRRRVYDALNVLMAMDIIAKDKKEIRWLGIPACFHSSASSTSSSNEDDENSNDDSSRQQQQQLLEQQIKHEEQRQAQLFESMQQMQRAVKDSLDTFLQTQSLVYRNQQQQDALPATQSIVEFPFHVVRCNQDYNVDVAHDGRQAIIESTIDHLVIDTHADVLRSLGYGQMSASQAQDLLPDPSWYPLLNQASSIAVSASS</sequence>
<dbReference type="PANTHER" id="PTHR12548:SF9">
    <property type="entry name" value="TRANSCRIPTION FACTOR DP"/>
    <property type="match status" value="1"/>
</dbReference>
<dbReference type="GO" id="GO:0051726">
    <property type="term" value="P:regulation of cell cycle"/>
    <property type="evidence" value="ECO:0007669"/>
    <property type="project" value="InterPro"/>
</dbReference>
<dbReference type="InterPro" id="IPR003316">
    <property type="entry name" value="E2F_WHTH_DNA-bd_dom"/>
</dbReference>
<dbReference type="PANTHER" id="PTHR12548">
    <property type="entry name" value="TRANSCRIPTION FACTOR DP"/>
    <property type="match status" value="1"/>
</dbReference>
<protein>
    <recommendedName>
        <fullName evidence="9">E2F/DP family winged-helix DNA-binding domain-containing protein</fullName>
    </recommendedName>
</protein>
<dbReference type="GO" id="GO:0000977">
    <property type="term" value="F:RNA polymerase II transcription regulatory region sequence-specific DNA binding"/>
    <property type="evidence" value="ECO:0007669"/>
    <property type="project" value="TreeGrafter"/>
</dbReference>
<evidence type="ECO:0000313" key="11">
    <source>
        <dbReference type="Proteomes" id="UP001234581"/>
    </source>
</evidence>
<dbReference type="GO" id="GO:0005667">
    <property type="term" value="C:transcription regulator complex"/>
    <property type="evidence" value="ECO:0007669"/>
    <property type="project" value="InterPro"/>
</dbReference>
<evidence type="ECO:0000256" key="5">
    <source>
        <dbReference type="ARBA" id="ARBA00023163"/>
    </source>
</evidence>
<keyword evidence="3 7" id="KW-0805">Transcription regulation</keyword>
<dbReference type="EMBL" id="JARTCD010000065">
    <property type="protein sequence ID" value="KAJ8654188.1"/>
    <property type="molecule type" value="Genomic_DNA"/>
</dbReference>
<dbReference type="InterPro" id="IPR036388">
    <property type="entry name" value="WH-like_DNA-bd_sf"/>
</dbReference>
<comment type="similarity">
    <text evidence="2 7">Belongs to the E2F/DP family.</text>
</comment>
<dbReference type="Proteomes" id="UP001234581">
    <property type="component" value="Unassembled WGS sequence"/>
</dbReference>
<dbReference type="InterPro" id="IPR015648">
    <property type="entry name" value="Transcrpt_fac_DP"/>
</dbReference>
<evidence type="ECO:0000256" key="1">
    <source>
        <dbReference type="ARBA" id="ARBA00004123"/>
    </source>
</evidence>
<gene>
    <name evidence="10" type="ORF">O0I10_010136</name>
</gene>
<dbReference type="Gene3D" id="1.20.140.80">
    <property type="entry name" value="Transcription factor DP"/>
    <property type="match status" value="1"/>
</dbReference>
<feature type="compositionally biased region" description="Basic and acidic residues" evidence="8">
    <location>
        <begin position="178"/>
        <end position="190"/>
    </location>
</feature>
<dbReference type="InterPro" id="IPR036390">
    <property type="entry name" value="WH_DNA-bd_sf"/>
</dbReference>
<feature type="region of interest" description="Disordered" evidence="8">
    <location>
        <begin position="132"/>
        <end position="248"/>
    </location>
</feature>
<dbReference type="InterPro" id="IPR038168">
    <property type="entry name" value="TF_DP_C_sf"/>
</dbReference>
<feature type="domain" description="E2F/DP family winged-helix DNA-binding" evidence="9">
    <location>
        <begin position="246"/>
        <end position="324"/>
    </location>
</feature>
<dbReference type="SUPFAM" id="SSF144074">
    <property type="entry name" value="E2F-DP heterodimerization region"/>
    <property type="match status" value="1"/>
</dbReference>
<name>A0AAD7XV57_9FUNG</name>
<dbReference type="GeneID" id="83217540"/>
<dbReference type="SUPFAM" id="SSF46785">
    <property type="entry name" value="Winged helix' DNA-binding domain"/>
    <property type="match status" value="1"/>
</dbReference>
<dbReference type="FunFam" id="1.10.10.10:FF:000047">
    <property type="entry name" value="Transcription factor"/>
    <property type="match status" value="1"/>
</dbReference>
<dbReference type="SMART" id="SM01372">
    <property type="entry name" value="E2F_TDP"/>
    <property type="match status" value="1"/>
</dbReference>
<keyword evidence="11" id="KW-1185">Reference proteome</keyword>
<comment type="subcellular location">
    <subcellularLocation>
        <location evidence="1 7">Nucleus</location>
    </subcellularLocation>
</comment>